<dbReference type="InterPro" id="IPR050910">
    <property type="entry name" value="JMJD6_ArgDemeth/LysHydrox"/>
</dbReference>
<dbReference type="Gene3D" id="2.60.120.650">
    <property type="entry name" value="Cupin"/>
    <property type="match status" value="1"/>
</dbReference>
<comment type="caution">
    <text evidence="1">The sequence shown here is derived from an EMBL/GenBank/DDBJ whole genome shotgun (WGS) entry which is preliminary data.</text>
</comment>
<sequence>MWGSCCTPRIPTPWAMTPCTSLGTTISLNGHHFFGTTFHPHSVCWVPLLLTALGSQRWFLYPPEKTPEFHPNKTTLAWLQDTYPTLTPSTRPLECTVQAGEVSGWQEGVSLSRTEDPPLIPVPHPIQVLYFPDRWWHATFNLDTSVFISTFLS</sequence>
<dbReference type="AlphaFoldDB" id="A0A834BBF6"/>
<dbReference type="PANTHER" id="PTHR12480">
    <property type="entry name" value="ARGININE DEMETHYLASE AND LYSYL-HYDROXYLASE JMJD"/>
    <property type="match status" value="1"/>
</dbReference>
<dbReference type="GO" id="GO:0005634">
    <property type="term" value="C:nucleus"/>
    <property type="evidence" value="ECO:0007669"/>
    <property type="project" value="TreeGrafter"/>
</dbReference>
<dbReference type="GO" id="GO:0000987">
    <property type="term" value="F:cis-regulatory region sequence-specific DNA binding"/>
    <property type="evidence" value="ECO:0007669"/>
    <property type="project" value="TreeGrafter"/>
</dbReference>
<dbReference type="Proteomes" id="UP000664940">
    <property type="component" value="Unassembled WGS sequence"/>
</dbReference>
<protein>
    <submittedName>
        <fullName evidence="1">Jumonji domain containing 8</fullName>
    </submittedName>
</protein>
<reference evidence="1 2" key="1">
    <citation type="journal article" date="2020" name="Nature">
        <title>Six reference-quality genomes reveal evolution of bat adaptations.</title>
        <authorList>
            <person name="Jebb D."/>
            <person name="Huang Z."/>
            <person name="Pippel M."/>
            <person name="Hughes G.M."/>
            <person name="Lavrichenko K."/>
            <person name="Devanna P."/>
            <person name="Winkler S."/>
            <person name="Jermiin L.S."/>
            <person name="Skirmuntt E.C."/>
            <person name="Katzourakis A."/>
            <person name="Burkitt-Gray L."/>
            <person name="Ray D.A."/>
            <person name="Sullivan K.A.M."/>
            <person name="Roscito J.G."/>
            <person name="Kirilenko B.M."/>
            <person name="Davalos L.M."/>
            <person name="Corthals A.P."/>
            <person name="Power M.L."/>
            <person name="Jones G."/>
            <person name="Ransome R.D."/>
            <person name="Dechmann D.K.N."/>
            <person name="Locatelli A.G."/>
            <person name="Puechmaille S.J."/>
            <person name="Fedrigo O."/>
            <person name="Jarvis E.D."/>
            <person name="Hiller M."/>
            <person name="Vernes S.C."/>
            <person name="Myers E.W."/>
            <person name="Teeling E.C."/>
        </authorList>
    </citation>
    <scope>NUCLEOTIDE SEQUENCE [LARGE SCALE GENOMIC DNA]</scope>
    <source>
        <strain evidence="1">Bat1K_MPI-CBG_1</strain>
    </source>
</reference>
<name>A0A834BBF6_9CHIR</name>
<organism evidence="1 2">
    <name type="scientific">Phyllostomus discolor</name>
    <name type="common">pale spear-nosed bat</name>
    <dbReference type="NCBI Taxonomy" id="89673"/>
    <lineage>
        <taxon>Eukaryota</taxon>
        <taxon>Metazoa</taxon>
        <taxon>Chordata</taxon>
        <taxon>Craniata</taxon>
        <taxon>Vertebrata</taxon>
        <taxon>Euteleostomi</taxon>
        <taxon>Mammalia</taxon>
        <taxon>Eutheria</taxon>
        <taxon>Laurasiatheria</taxon>
        <taxon>Chiroptera</taxon>
        <taxon>Yangochiroptera</taxon>
        <taxon>Phyllostomidae</taxon>
        <taxon>Phyllostominae</taxon>
        <taxon>Phyllostomus</taxon>
    </lineage>
</organism>
<dbReference type="SUPFAM" id="SSF51197">
    <property type="entry name" value="Clavaminate synthase-like"/>
    <property type="match status" value="1"/>
</dbReference>
<evidence type="ECO:0000313" key="2">
    <source>
        <dbReference type="Proteomes" id="UP000664940"/>
    </source>
</evidence>
<proteinExistence type="predicted"/>
<dbReference type="PANTHER" id="PTHR12480:SF21">
    <property type="entry name" value="JMJC DOMAIN-CONTAINING PROTEIN 8"/>
    <property type="match status" value="1"/>
</dbReference>
<accession>A0A834BBF6</accession>
<gene>
    <name evidence="1" type="ORF">HJG60_007006</name>
</gene>
<evidence type="ECO:0000313" key="1">
    <source>
        <dbReference type="EMBL" id="KAF6124921.1"/>
    </source>
</evidence>
<dbReference type="EMBL" id="JABVXQ010000002">
    <property type="protein sequence ID" value="KAF6124921.1"/>
    <property type="molecule type" value="Genomic_DNA"/>
</dbReference>